<organism evidence="3 4">
    <name type="scientific">Pristionchus entomophagus</name>
    <dbReference type="NCBI Taxonomy" id="358040"/>
    <lineage>
        <taxon>Eukaryota</taxon>
        <taxon>Metazoa</taxon>
        <taxon>Ecdysozoa</taxon>
        <taxon>Nematoda</taxon>
        <taxon>Chromadorea</taxon>
        <taxon>Rhabditida</taxon>
        <taxon>Rhabditina</taxon>
        <taxon>Diplogasteromorpha</taxon>
        <taxon>Diplogasteroidea</taxon>
        <taxon>Neodiplogasteridae</taxon>
        <taxon>Pristionchus</taxon>
    </lineage>
</organism>
<evidence type="ECO:0000313" key="4">
    <source>
        <dbReference type="Proteomes" id="UP001432027"/>
    </source>
</evidence>
<protein>
    <submittedName>
        <fullName evidence="3">Uncharacterized protein</fullName>
    </submittedName>
</protein>
<reference evidence="3" key="1">
    <citation type="submission" date="2023-10" db="EMBL/GenBank/DDBJ databases">
        <title>Genome assembly of Pristionchus species.</title>
        <authorList>
            <person name="Yoshida K."/>
            <person name="Sommer R.J."/>
        </authorList>
    </citation>
    <scope>NUCLEOTIDE SEQUENCE</scope>
    <source>
        <strain evidence="3">RS0144</strain>
    </source>
</reference>
<keyword evidence="4" id="KW-1185">Reference proteome</keyword>
<feature type="signal peptide" evidence="2">
    <location>
        <begin position="1"/>
        <end position="19"/>
    </location>
</feature>
<keyword evidence="1" id="KW-0217">Developmental protein</keyword>
<feature type="non-terminal residue" evidence="3">
    <location>
        <position position="187"/>
    </location>
</feature>
<gene>
    <name evidence="3" type="ORF">PENTCL1PPCAC_19341</name>
</gene>
<accession>A0AAV5TS87</accession>
<evidence type="ECO:0000256" key="2">
    <source>
        <dbReference type="SAM" id="SignalP"/>
    </source>
</evidence>
<dbReference type="PANTHER" id="PTHR46706:SF12">
    <property type="entry name" value="PROTEIN QUA-1-RELATED"/>
    <property type="match status" value="1"/>
</dbReference>
<dbReference type="Proteomes" id="UP001432027">
    <property type="component" value="Unassembled WGS sequence"/>
</dbReference>
<proteinExistence type="predicted"/>
<name>A0AAV5TS87_9BILA</name>
<comment type="caution">
    <text evidence="3">The sequence shown here is derived from an EMBL/GenBank/DDBJ whole genome shotgun (WGS) entry which is preliminary data.</text>
</comment>
<feature type="chain" id="PRO_5043596345" evidence="2">
    <location>
        <begin position="20"/>
        <end position="187"/>
    </location>
</feature>
<keyword evidence="2" id="KW-0732">Signal</keyword>
<feature type="non-terminal residue" evidence="3">
    <location>
        <position position="1"/>
    </location>
</feature>
<evidence type="ECO:0000313" key="3">
    <source>
        <dbReference type="EMBL" id="GMS97166.1"/>
    </source>
</evidence>
<evidence type="ECO:0000256" key="1">
    <source>
        <dbReference type="ARBA" id="ARBA00022473"/>
    </source>
</evidence>
<dbReference type="AlphaFoldDB" id="A0AAV5TS87"/>
<dbReference type="PANTHER" id="PTHR46706">
    <property type="entry name" value="PROTEIN QUA-1-RELATED"/>
    <property type="match status" value="1"/>
</dbReference>
<dbReference type="InterPro" id="IPR052140">
    <property type="entry name" value="Dev_Signal_Hedgehog-like"/>
</dbReference>
<dbReference type="EMBL" id="BTSX01000004">
    <property type="protein sequence ID" value="GMS97166.1"/>
    <property type="molecule type" value="Genomic_DNA"/>
</dbReference>
<sequence length="187" mass="20096">SRMLRILVSSVLFVTLSRASFCGDSTIPYSLEVLQDCQPVLGCARLSCFGWTPDGRPASSTGSFFLINGQADGFLREGPDSIPPYGSEDARYDSPQTAICDHSFSSDNCAGSNQWVGGIAPLLNITSFPTTLQCCTLEALLQSEDRGVASLHDGHMVIGGEKRSEKGILYGFDYISDVTKILRPDGS</sequence>